<name>A0ABQ0LGS0_MYCCL</name>
<organism evidence="3 4">
    <name type="scientific">Mycena chlorophos</name>
    <name type="common">Agaric fungus</name>
    <name type="synonym">Agaricus chlorophos</name>
    <dbReference type="NCBI Taxonomy" id="658473"/>
    <lineage>
        <taxon>Eukaryota</taxon>
        <taxon>Fungi</taxon>
        <taxon>Dikarya</taxon>
        <taxon>Basidiomycota</taxon>
        <taxon>Agaricomycotina</taxon>
        <taxon>Agaricomycetes</taxon>
        <taxon>Agaricomycetidae</taxon>
        <taxon>Agaricales</taxon>
        <taxon>Marasmiineae</taxon>
        <taxon>Mycenaceae</taxon>
        <taxon>Mycena</taxon>
    </lineage>
</organism>
<dbReference type="Gene3D" id="3.20.20.70">
    <property type="entry name" value="Aldolase class I"/>
    <property type="match status" value="1"/>
</dbReference>
<dbReference type="InterPro" id="IPR013565">
    <property type="entry name" value="Fas1/AflB-like_central"/>
</dbReference>
<evidence type="ECO:0000313" key="4">
    <source>
        <dbReference type="Proteomes" id="UP000815677"/>
    </source>
</evidence>
<protein>
    <submittedName>
        <fullName evidence="3">Fatty acid synthase</fullName>
    </submittedName>
</protein>
<dbReference type="PANTHER" id="PTHR10982:SF21">
    <property type="entry name" value="FATTY ACID SYNTHASE SUBUNIT BETA"/>
    <property type="match status" value="1"/>
</dbReference>
<keyword evidence="4" id="KW-1185">Reference proteome</keyword>
<dbReference type="Pfam" id="PF08354">
    <property type="entry name" value="Fas1-AflB-like_hel"/>
    <property type="match status" value="1"/>
</dbReference>
<proteinExistence type="predicted"/>
<evidence type="ECO:0000256" key="1">
    <source>
        <dbReference type="ARBA" id="ARBA00022679"/>
    </source>
</evidence>
<gene>
    <name evidence="3" type="ORF">MCHLO_07539</name>
</gene>
<dbReference type="InterPro" id="IPR050830">
    <property type="entry name" value="Fungal_FAS"/>
</dbReference>
<dbReference type="PRINTS" id="PR01483">
    <property type="entry name" value="FASYNTHASE"/>
</dbReference>
<dbReference type="Proteomes" id="UP000815677">
    <property type="component" value="Unassembled WGS sequence"/>
</dbReference>
<accession>A0ABQ0LGS0</accession>
<reference evidence="3" key="1">
    <citation type="submission" date="2014-09" db="EMBL/GenBank/DDBJ databases">
        <title>Genome sequence of the luminous mushroom Mycena chlorophos for searching fungal bioluminescence genes.</title>
        <authorList>
            <person name="Tanaka Y."/>
            <person name="Kasuga D."/>
            <person name="Oba Y."/>
            <person name="Hase S."/>
            <person name="Sato K."/>
            <person name="Oba Y."/>
            <person name="Sakakibara Y."/>
        </authorList>
    </citation>
    <scope>NUCLEOTIDE SEQUENCE</scope>
</reference>
<feature type="domain" description="Fatty acid synthase beta subunit AflB /Fas1-like central" evidence="2">
    <location>
        <begin position="140"/>
        <end position="163"/>
    </location>
</feature>
<dbReference type="EMBL" id="DF846343">
    <property type="protein sequence ID" value="GAT50282.1"/>
    <property type="molecule type" value="Genomic_DNA"/>
</dbReference>
<keyword evidence="1" id="KW-0808">Transferase</keyword>
<dbReference type="Gene3D" id="3.30.70.3330">
    <property type="match status" value="1"/>
</dbReference>
<dbReference type="InterPro" id="IPR003965">
    <property type="entry name" value="Fatty_acid_synthase"/>
</dbReference>
<dbReference type="PANTHER" id="PTHR10982">
    <property type="entry name" value="MALONYL COA-ACYL CARRIER PROTEIN TRANSACYLASE"/>
    <property type="match status" value="1"/>
</dbReference>
<evidence type="ECO:0000313" key="3">
    <source>
        <dbReference type="EMBL" id="GAT50282.1"/>
    </source>
</evidence>
<dbReference type="InterPro" id="IPR013785">
    <property type="entry name" value="Aldolase_TIM"/>
</dbReference>
<evidence type="ECO:0000259" key="2">
    <source>
        <dbReference type="Pfam" id="PF08354"/>
    </source>
</evidence>
<sequence>MSTATALSSSTPFSRLLGKPPIMVAGMTPSTVQAGFVSAVLDAGFHVELSGGGQYNPAALRARVAEIQAKIPAGVGLPLNALYINPRQFGFQLLLWQEMRKEEIIGGLRAVGIRQVAFKPGSVDGIRQVVAIAASNPDFPVIMQWTGGRAGGHHSCEDFPQPIGNFNVEGQQYVCAGELVALQTMTNVLNYLKLTETFTVEKVIEMLGDIVKECFERAQEQQKAEGHIKLERGYATIPLPGIDVPFHSRYLWAGVLPFRAYQRLPAPHPEPHRHPLRPDQGLRANQYDQISSPRLDNILKKWGQENWASDEQRQPSIVVFAFQYHAVLDLCSLKVKHVALEEDPQVVRLMELHKWLQTIRERQTAQQWRAASRMHSQTEEIQDLTKTNMVLLGNLAVANAQIRGLMAQIHQLEERKCNCFYPIVLYQTSRFELMRRVPAAPECTELYFNSQQLRRGHREGLLDDANLYQVDIHEDLKGKLNVHIASSVQQRISELEKSAMAPEADDSDPNARHCRLMSVRTVSVQLLLKFELIVPAEWKPTTYTGRQRLRVLEDKHLKGDLTTSPVALVDLAHPEELMRMHSALCLKKLFS</sequence>